<dbReference type="Ensembl" id="ENSACAT00000024137.2">
    <property type="protein sequence ID" value="ENSACAP00000019339.2"/>
    <property type="gene ID" value="ENSACAG00000027620.2"/>
</dbReference>
<dbReference type="PANTHER" id="PTHR10271">
    <property type="entry name" value="INTERFERON-INDUCED PROTEIN WITH TETRATRICOPEPTIDE REPEATS"/>
    <property type="match status" value="1"/>
</dbReference>
<keyword evidence="1" id="KW-0677">Repeat</keyword>
<dbReference type="SUPFAM" id="SSF48452">
    <property type="entry name" value="TPR-like"/>
    <property type="match status" value="2"/>
</dbReference>
<dbReference type="AlphaFoldDB" id="H9GSA8"/>
<organism evidence="4 5">
    <name type="scientific">Anolis carolinensis</name>
    <name type="common">Green anole</name>
    <name type="synonym">American chameleon</name>
    <dbReference type="NCBI Taxonomy" id="28377"/>
    <lineage>
        <taxon>Eukaryota</taxon>
        <taxon>Metazoa</taxon>
        <taxon>Chordata</taxon>
        <taxon>Craniata</taxon>
        <taxon>Vertebrata</taxon>
        <taxon>Euteleostomi</taxon>
        <taxon>Lepidosauria</taxon>
        <taxon>Squamata</taxon>
        <taxon>Bifurcata</taxon>
        <taxon>Unidentata</taxon>
        <taxon>Episquamata</taxon>
        <taxon>Toxicofera</taxon>
        <taxon>Iguania</taxon>
        <taxon>Dactyloidae</taxon>
        <taxon>Anolis</taxon>
    </lineage>
</organism>
<evidence type="ECO:0000256" key="2">
    <source>
        <dbReference type="ARBA" id="ARBA00022803"/>
    </source>
</evidence>
<protein>
    <submittedName>
        <fullName evidence="4">Uncharacterized protein</fullName>
    </submittedName>
</protein>
<dbReference type="STRING" id="28377.ENSACAP00000019339"/>
<dbReference type="InParanoid" id="H9GSA8"/>
<evidence type="ECO:0000313" key="5">
    <source>
        <dbReference type="Proteomes" id="UP000001646"/>
    </source>
</evidence>
<dbReference type="FunFam" id="1.25.40.10:FF:000032">
    <property type="entry name" value="Interferon-induced protein with tetratricopeptide repeats 5"/>
    <property type="match status" value="1"/>
</dbReference>
<evidence type="ECO:0000256" key="3">
    <source>
        <dbReference type="ARBA" id="ARBA00038336"/>
    </source>
</evidence>
<dbReference type="InterPro" id="IPR011990">
    <property type="entry name" value="TPR-like_helical_dom_sf"/>
</dbReference>
<reference evidence="4" key="1">
    <citation type="submission" date="2009-12" db="EMBL/GenBank/DDBJ databases">
        <title>The Genome Sequence of Anolis carolinensis (Green Anole Lizard).</title>
        <authorList>
            <consortium name="The Genome Sequencing Platform"/>
            <person name="Di Palma F."/>
            <person name="Alfoldi J."/>
            <person name="Heiman D."/>
            <person name="Young S."/>
            <person name="Grabherr M."/>
            <person name="Johnson J."/>
            <person name="Lander E.S."/>
            <person name="Lindblad-Toh K."/>
        </authorList>
    </citation>
    <scope>NUCLEOTIDE SEQUENCE [LARGE SCALE GENOMIC DNA]</scope>
    <source>
        <strain evidence="4">JBL SC #1</strain>
    </source>
</reference>
<dbReference type="Bgee" id="ENSACAG00000027620">
    <property type="expression patterns" value="Expressed in liver and 1 other cell type or tissue"/>
</dbReference>
<dbReference type="HOGENOM" id="CLU_043482_1_0_1"/>
<evidence type="ECO:0000313" key="4">
    <source>
        <dbReference type="Ensembl" id="ENSACAP00000019339.2"/>
    </source>
</evidence>
<dbReference type="GO" id="GO:0051607">
    <property type="term" value="P:defense response to virus"/>
    <property type="evidence" value="ECO:0000318"/>
    <property type="project" value="GO_Central"/>
</dbReference>
<proteinExistence type="inferred from homology"/>
<accession>H9GSA8</accession>
<dbReference type="Gene3D" id="1.25.40.10">
    <property type="entry name" value="Tetratricopeptide repeat domain"/>
    <property type="match status" value="3"/>
</dbReference>
<dbReference type="Proteomes" id="UP000001646">
    <property type="component" value="Unplaced"/>
</dbReference>
<keyword evidence="5" id="KW-1185">Reference proteome</keyword>
<dbReference type="eggNOG" id="KOG1124">
    <property type="taxonomic scope" value="Eukaryota"/>
</dbReference>
<reference evidence="4" key="3">
    <citation type="submission" date="2025-09" db="UniProtKB">
        <authorList>
            <consortium name="Ensembl"/>
        </authorList>
    </citation>
    <scope>IDENTIFICATION</scope>
</reference>
<dbReference type="SMART" id="SM00028">
    <property type="entry name" value="TPR"/>
    <property type="match status" value="4"/>
</dbReference>
<dbReference type="InterPro" id="IPR019734">
    <property type="entry name" value="TPR_rpt"/>
</dbReference>
<dbReference type="GeneTree" id="ENSGT00950000182946"/>
<sequence>LSSLGSNQSLKETLALRLDHTTFPNRGTYLAMKAYLHHLQEDYSEALKSLQEAEEVLQEDHPTNISRQVLVTYGNFAWIYYLLTNYEKVEHYLEKIHKICQALSSPEPYSVAIPEIQAQKGWSLLTWGFRNGPEAIKCFQLALRGDESNREFQAGLAYSVYAFCCLNLEEDMKETQTFLEEVLVRQPQNAEAKVFLANVIWIKNQRGVKEELERAKSLVEDVVQNSLNPEVLRNAAKVCVSLPLSLSQAISVLKKAIALSPSYHLLYYDLGLCYKKQMKKASPGKREELVAAAIESFKQSLEKDPASVFSQLELAKLYGEKSLAYVEEIYQNLMEDLPKLSQRCQQAIYLHWGDFLLHKKGKKEEALEMYTKGLQISGGHGKERWLLRGRLLSLAKLFQEESQGDQAKAIREMVGSLYGDESGRVLQGGK</sequence>
<dbReference type="GO" id="GO:0005829">
    <property type="term" value="C:cytosol"/>
    <property type="evidence" value="ECO:0000318"/>
    <property type="project" value="GO_Central"/>
</dbReference>
<dbReference type="PANTHER" id="PTHR10271:SF0">
    <property type="entry name" value="INTERFERON-INDUCED PROTEIN WITH TETRATRICOPEPTIDE REPEATS 5"/>
    <property type="match status" value="1"/>
</dbReference>
<reference evidence="4" key="2">
    <citation type="submission" date="2025-08" db="UniProtKB">
        <authorList>
            <consortium name="Ensembl"/>
        </authorList>
    </citation>
    <scope>IDENTIFICATION</scope>
</reference>
<keyword evidence="2" id="KW-0802">TPR repeat</keyword>
<gene>
    <name evidence="4" type="primary">LOC103280601</name>
</gene>
<comment type="similarity">
    <text evidence="3">Belongs to the IFIT family.</text>
</comment>
<evidence type="ECO:0000256" key="1">
    <source>
        <dbReference type="ARBA" id="ARBA00022737"/>
    </source>
</evidence>
<name>H9GSA8_ANOCA</name>